<name>A0A1M6ZR29_9HYPH</name>
<evidence type="ECO:0000313" key="4">
    <source>
        <dbReference type="Proteomes" id="UP000186002"/>
    </source>
</evidence>
<dbReference type="GO" id="GO:0016758">
    <property type="term" value="F:hexosyltransferase activity"/>
    <property type="evidence" value="ECO:0007669"/>
    <property type="project" value="TreeGrafter"/>
</dbReference>
<evidence type="ECO:0000313" key="3">
    <source>
        <dbReference type="EMBL" id="SHL32783.1"/>
    </source>
</evidence>
<keyword evidence="4" id="KW-1185">Reference proteome</keyword>
<keyword evidence="2" id="KW-0808">Transferase</keyword>
<dbReference type="AlphaFoldDB" id="A0A1M6ZR29"/>
<dbReference type="PANTHER" id="PTHR34136">
    <property type="match status" value="1"/>
</dbReference>
<keyword evidence="1" id="KW-0328">Glycosyltransferase</keyword>
<dbReference type="Pfam" id="PF03808">
    <property type="entry name" value="Glyco_tran_WecG"/>
    <property type="match status" value="1"/>
</dbReference>
<dbReference type="CDD" id="cd06533">
    <property type="entry name" value="Glyco_transf_WecG_TagA"/>
    <property type="match status" value="1"/>
</dbReference>
<dbReference type="NCBIfam" id="TIGR00696">
    <property type="entry name" value="wecG_tagA_cpsF"/>
    <property type="match status" value="1"/>
</dbReference>
<dbReference type="EMBL" id="FRBW01000001">
    <property type="protein sequence ID" value="SHL32783.1"/>
    <property type="molecule type" value="Genomic_DNA"/>
</dbReference>
<protein>
    <submittedName>
        <fullName evidence="3">Polymer biosynthesis protein, WecB/TagA/CpsF family</fullName>
    </submittedName>
</protein>
<dbReference type="Proteomes" id="UP000186002">
    <property type="component" value="Unassembled WGS sequence"/>
</dbReference>
<gene>
    <name evidence="3" type="ORF">SAMN05444272_0314</name>
</gene>
<evidence type="ECO:0000256" key="1">
    <source>
        <dbReference type="ARBA" id="ARBA00022676"/>
    </source>
</evidence>
<dbReference type="InterPro" id="IPR004629">
    <property type="entry name" value="WecG_TagA_CpsF"/>
</dbReference>
<proteinExistence type="predicted"/>
<dbReference type="STRING" id="735517.SAMN05444272_0314"/>
<reference evidence="3 4" key="1">
    <citation type="submission" date="2016-11" db="EMBL/GenBank/DDBJ databases">
        <authorList>
            <person name="Jaros S."/>
            <person name="Januszkiewicz K."/>
            <person name="Wedrychowicz H."/>
        </authorList>
    </citation>
    <scope>NUCLEOTIDE SEQUENCE [LARGE SCALE GENOMIC DNA]</scope>
    <source>
        <strain evidence="3 4">DSM 22153</strain>
    </source>
</reference>
<dbReference type="PANTHER" id="PTHR34136:SF1">
    <property type="entry name" value="UDP-N-ACETYL-D-MANNOSAMINURONIC ACID TRANSFERASE"/>
    <property type="match status" value="1"/>
</dbReference>
<organism evidence="3 4">
    <name type="scientific">Roseibium suaedae</name>
    <dbReference type="NCBI Taxonomy" id="735517"/>
    <lineage>
        <taxon>Bacteria</taxon>
        <taxon>Pseudomonadati</taxon>
        <taxon>Pseudomonadota</taxon>
        <taxon>Alphaproteobacteria</taxon>
        <taxon>Hyphomicrobiales</taxon>
        <taxon>Stappiaceae</taxon>
        <taxon>Roseibium</taxon>
    </lineage>
</organism>
<accession>A0A1M6ZR29</accession>
<evidence type="ECO:0000256" key="2">
    <source>
        <dbReference type="ARBA" id="ARBA00022679"/>
    </source>
</evidence>
<sequence>MGSYGMTVNSVAEGHLKQDSFRFGSLDILRLDQDQAVELVRSAVVAGQRTDIAICNAHTLLTALEKPDYAATLKAMTLLNDGIGIEIAARKLSGSGFPANLNGTDFVPQLLSRIGVPLRIYLLGARQEQVERAAEHIRKAYPSHTIVGLRNGYFQADETDEICAAVAATKPDLLLVAMGNPRQEQFIVGNRDKLGTTVTMGVGALFDFLSGSVVRAPGWVRAIGCEWVFRLLQEPRRLFRRYVIGIPRFLWAIRRLKRSQPAQD</sequence>